<dbReference type="RefSeq" id="WP_068366669.1">
    <property type="nucleotide sequence ID" value="NZ_FOJN01000001.1"/>
</dbReference>
<dbReference type="OrthoDB" id="502624at2"/>
<evidence type="ECO:0000256" key="4">
    <source>
        <dbReference type="ARBA" id="ARBA00023002"/>
    </source>
</evidence>
<proteinExistence type="inferred from homology"/>
<dbReference type="InterPro" id="IPR036010">
    <property type="entry name" value="2Fe-2S_ferredoxin-like_sf"/>
</dbReference>
<organism evidence="10 11">
    <name type="scientific">Rhodococcoides kroppenstedtii</name>
    <dbReference type="NCBI Taxonomy" id="293050"/>
    <lineage>
        <taxon>Bacteria</taxon>
        <taxon>Bacillati</taxon>
        <taxon>Actinomycetota</taxon>
        <taxon>Actinomycetes</taxon>
        <taxon>Mycobacteriales</taxon>
        <taxon>Nocardiaceae</taxon>
        <taxon>Rhodococcoides</taxon>
    </lineage>
</organism>
<dbReference type="Proteomes" id="UP000182054">
    <property type="component" value="Unassembled WGS sequence"/>
</dbReference>
<evidence type="ECO:0000313" key="11">
    <source>
        <dbReference type="Proteomes" id="UP000182054"/>
    </source>
</evidence>
<gene>
    <name evidence="10" type="ORF">SAMN05444374_101416</name>
</gene>
<dbReference type="GO" id="GO:0051537">
    <property type="term" value="F:2 iron, 2 sulfur cluster binding"/>
    <property type="evidence" value="ECO:0007669"/>
    <property type="project" value="InterPro"/>
</dbReference>
<sequence>MRVRDTIITKAQAVVPMERQIQGLHLWQRAKRLVVDDGQPHFTESPIPDVADLDLTDIDVSDPFLWRQGAWESYFRRLRDESPVHYRADSAFGPFWSVTRYDDIVRVDKDFETFSAEPQIILGAPPDGLDIEMFIAMDPPRHDQQRAAVQGVVAPQNLEEMEGLIRSRVAEVLDELPVGEPFDWVDRVSIELTSRMLATLLDFPYDERRKLVEWTDLVAASASATGGSTDTDASYRAAAEAARSFSALWHDKAARLAAGEAPGYDLITLMQLSEDTKDLIDRPMEFLGNIVLLVVGGNDTTRNSMTGGLLALNRFPEQFDRLRENPALVPKMVHEILRWQTPLAYMRRVATRDTVLNGQFIRKGDKVVMWYASANRDERTFENPDDFVIDRRNARHHLAFGIGTHRCMGSRLAEMQLRILWEELLTRFDDIEVVEEPTRVQSNFVRGYGSMSVVLTPKGGERRQYGTWRERNATKADRTSTTPDAGGSTASAPAPEVPRGGRSAERTQLDLRVTGRRTVAEGVVELTLTDTAGGSLPPWTPGAHVELTLKPGLIRHYSLCGDLTDRSSWTVAVLREPDGRGGSAHVHDELVEGSTLRARGPIDNFALVPAPRYLFLAGGIGITPIRAMIAAARSAGAEWNLVYVGRSRSSMAFLDEFDGDDRVTVWAKDERGGRLDLDTVLGEPRPATLVYCCGPAALLDAVETRCTPWPGEVLHLERFAARTVAAPDGALDSFEVECARTGVTVTVADGTTIFDAVEQAGADVIGSCMEGICGTCEADVLSGTPDHRDSVLSRAERERGDTVMTCVSRSLSPKLVLDL</sequence>
<dbReference type="PROSITE" id="PS00086">
    <property type="entry name" value="CYTOCHROME_P450"/>
    <property type="match status" value="1"/>
</dbReference>
<dbReference type="SUPFAM" id="SSF52343">
    <property type="entry name" value="Ferredoxin reductase-like, C-terminal NADP-linked domain"/>
    <property type="match status" value="1"/>
</dbReference>
<dbReference type="CDD" id="cd11033">
    <property type="entry name" value="CYP142-like"/>
    <property type="match status" value="1"/>
</dbReference>
<feature type="domain" description="2Fe-2S ferredoxin-type" evidence="8">
    <location>
        <begin position="734"/>
        <end position="819"/>
    </location>
</feature>
<dbReference type="InterPro" id="IPR001128">
    <property type="entry name" value="Cyt_P450"/>
</dbReference>
<dbReference type="PRINTS" id="PR00359">
    <property type="entry name" value="BP450"/>
</dbReference>
<dbReference type="InterPro" id="IPR006058">
    <property type="entry name" value="2Fe2S_fd_BS"/>
</dbReference>
<dbReference type="Gene3D" id="3.10.20.30">
    <property type="match status" value="1"/>
</dbReference>
<dbReference type="GO" id="GO:0020037">
    <property type="term" value="F:heme binding"/>
    <property type="evidence" value="ECO:0007669"/>
    <property type="project" value="InterPro"/>
</dbReference>
<dbReference type="Gene3D" id="2.40.30.10">
    <property type="entry name" value="Translation factors"/>
    <property type="match status" value="1"/>
</dbReference>
<comment type="similarity">
    <text evidence="1">Belongs to the cytochrome P450 family.</text>
</comment>
<dbReference type="EMBL" id="FOJN01000001">
    <property type="protein sequence ID" value="SFA40031.1"/>
    <property type="molecule type" value="Genomic_DNA"/>
</dbReference>
<keyword evidence="2" id="KW-0349">Heme</keyword>
<evidence type="ECO:0000259" key="8">
    <source>
        <dbReference type="PROSITE" id="PS51085"/>
    </source>
</evidence>
<dbReference type="PANTHER" id="PTHR46696">
    <property type="entry name" value="P450, PUTATIVE (EUROFUNG)-RELATED"/>
    <property type="match status" value="1"/>
</dbReference>
<dbReference type="Gene3D" id="1.10.630.10">
    <property type="entry name" value="Cytochrome P450"/>
    <property type="match status" value="1"/>
</dbReference>
<evidence type="ECO:0000256" key="6">
    <source>
        <dbReference type="ARBA" id="ARBA00023033"/>
    </source>
</evidence>
<dbReference type="Pfam" id="PF00111">
    <property type="entry name" value="Fer2"/>
    <property type="match status" value="1"/>
</dbReference>
<evidence type="ECO:0000256" key="3">
    <source>
        <dbReference type="ARBA" id="ARBA00022723"/>
    </source>
</evidence>
<dbReference type="AlphaFoldDB" id="A0A1I0SKH6"/>
<dbReference type="CDD" id="cd06185">
    <property type="entry name" value="PDR_like"/>
    <property type="match status" value="1"/>
</dbReference>
<dbReference type="PANTHER" id="PTHR46696:SF1">
    <property type="entry name" value="CYTOCHROME P450 YJIB-RELATED"/>
    <property type="match status" value="1"/>
</dbReference>
<dbReference type="InterPro" id="IPR017927">
    <property type="entry name" value="FAD-bd_FR_type"/>
</dbReference>
<dbReference type="GO" id="GO:0005506">
    <property type="term" value="F:iron ion binding"/>
    <property type="evidence" value="ECO:0007669"/>
    <property type="project" value="InterPro"/>
</dbReference>
<feature type="compositionally biased region" description="Polar residues" evidence="7">
    <location>
        <begin position="479"/>
        <end position="491"/>
    </location>
</feature>
<evidence type="ECO:0000259" key="9">
    <source>
        <dbReference type="PROSITE" id="PS51384"/>
    </source>
</evidence>
<dbReference type="InterPro" id="IPR002397">
    <property type="entry name" value="Cyt_P450_B"/>
</dbReference>
<name>A0A1I0SKH6_9NOCA</name>
<keyword evidence="6" id="KW-0503">Monooxygenase</keyword>
<feature type="domain" description="FAD-binding FR-type" evidence="9">
    <location>
        <begin position="506"/>
        <end position="608"/>
    </location>
</feature>
<dbReference type="InterPro" id="IPR001041">
    <property type="entry name" value="2Fe-2S_ferredoxin-type"/>
</dbReference>
<feature type="region of interest" description="Disordered" evidence="7">
    <location>
        <begin position="460"/>
        <end position="508"/>
    </location>
</feature>
<evidence type="ECO:0000256" key="2">
    <source>
        <dbReference type="ARBA" id="ARBA00022617"/>
    </source>
</evidence>
<dbReference type="GO" id="GO:0016705">
    <property type="term" value="F:oxidoreductase activity, acting on paired donors, with incorporation or reduction of molecular oxygen"/>
    <property type="evidence" value="ECO:0007669"/>
    <property type="project" value="InterPro"/>
</dbReference>
<evidence type="ECO:0000313" key="10">
    <source>
        <dbReference type="EMBL" id="SFA40031.1"/>
    </source>
</evidence>
<dbReference type="InterPro" id="IPR012675">
    <property type="entry name" value="Beta-grasp_dom_sf"/>
</dbReference>
<dbReference type="PROSITE" id="PS51384">
    <property type="entry name" value="FAD_FR"/>
    <property type="match status" value="1"/>
</dbReference>
<reference evidence="10 11" key="1">
    <citation type="submission" date="2016-10" db="EMBL/GenBank/DDBJ databases">
        <authorList>
            <person name="de Groot N.N."/>
        </authorList>
    </citation>
    <scope>NUCLEOTIDE SEQUENCE [LARGE SCALE GENOMIC DNA]</scope>
    <source>
        <strain evidence="10 11">DSM 44908</strain>
    </source>
</reference>
<dbReference type="InterPro" id="IPR017972">
    <property type="entry name" value="Cyt_P450_CS"/>
</dbReference>
<protein>
    <submittedName>
        <fullName evidence="10">Cytochrome P450</fullName>
    </submittedName>
</protein>
<keyword evidence="4" id="KW-0560">Oxidoreductase</keyword>
<dbReference type="SUPFAM" id="SSF63380">
    <property type="entry name" value="Riboflavin synthase domain-like"/>
    <property type="match status" value="1"/>
</dbReference>
<dbReference type="InterPro" id="IPR036396">
    <property type="entry name" value="Cyt_P450_sf"/>
</dbReference>
<dbReference type="Gene3D" id="3.40.50.80">
    <property type="entry name" value="Nucleotide-binding domain of ferredoxin-NADP reductase (FNR) module"/>
    <property type="match status" value="1"/>
</dbReference>
<dbReference type="GO" id="GO:0004497">
    <property type="term" value="F:monooxygenase activity"/>
    <property type="evidence" value="ECO:0007669"/>
    <property type="project" value="UniProtKB-KW"/>
</dbReference>
<evidence type="ECO:0000256" key="5">
    <source>
        <dbReference type="ARBA" id="ARBA00023004"/>
    </source>
</evidence>
<keyword evidence="3" id="KW-0479">Metal-binding</keyword>
<dbReference type="SUPFAM" id="SSF48264">
    <property type="entry name" value="Cytochrome P450"/>
    <property type="match status" value="1"/>
</dbReference>
<dbReference type="GeneID" id="85484471"/>
<dbReference type="Pfam" id="PF00067">
    <property type="entry name" value="p450"/>
    <property type="match status" value="1"/>
</dbReference>
<dbReference type="CDD" id="cd00207">
    <property type="entry name" value="fer2"/>
    <property type="match status" value="1"/>
</dbReference>
<dbReference type="SUPFAM" id="SSF54292">
    <property type="entry name" value="2Fe-2S ferredoxin-like"/>
    <property type="match status" value="1"/>
</dbReference>
<evidence type="ECO:0000256" key="7">
    <source>
        <dbReference type="SAM" id="MobiDB-lite"/>
    </source>
</evidence>
<dbReference type="InterPro" id="IPR039261">
    <property type="entry name" value="FNR_nucleotide-bd"/>
</dbReference>
<feature type="compositionally biased region" description="Basic and acidic residues" evidence="7">
    <location>
        <begin position="460"/>
        <end position="478"/>
    </location>
</feature>
<dbReference type="PROSITE" id="PS00197">
    <property type="entry name" value="2FE2S_FER_1"/>
    <property type="match status" value="1"/>
</dbReference>
<keyword evidence="5" id="KW-0408">Iron</keyword>
<evidence type="ECO:0000256" key="1">
    <source>
        <dbReference type="ARBA" id="ARBA00010617"/>
    </source>
</evidence>
<accession>A0A1I0SKH6</accession>
<dbReference type="PROSITE" id="PS51085">
    <property type="entry name" value="2FE2S_FER_2"/>
    <property type="match status" value="1"/>
</dbReference>
<dbReference type="InterPro" id="IPR017938">
    <property type="entry name" value="Riboflavin_synthase-like_b-brl"/>
</dbReference>